<dbReference type="InterPro" id="IPR005588">
    <property type="entry name" value="MucB_RseB"/>
</dbReference>
<dbReference type="GO" id="GO:0030288">
    <property type="term" value="C:outer membrane-bounded periplasmic space"/>
    <property type="evidence" value="ECO:0007669"/>
    <property type="project" value="TreeGrafter"/>
</dbReference>
<feature type="signal peptide" evidence="5">
    <location>
        <begin position="1"/>
        <end position="19"/>
    </location>
</feature>
<accession>A0A5C7EWU1</accession>
<evidence type="ECO:0000256" key="3">
    <source>
        <dbReference type="ARBA" id="ARBA00022729"/>
    </source>
</evidence>
<dbReference type="FunCoup" id="A0A5C7EWU1">
    <property type="interactions" value="42"/>
</dbReference>
<dbReference type="InterPro" id="IPR033434">
    <property type="entry name" value="MucB/RseB_N"/>
</dbReference>
<dbReference type="AlphaFoldDB" id="A0A5C7EWU1"/>
<dbReference type="PIRSF" id="PIRSF005427">
    <property type="entry name" value="RseB"/>
    <property type="match status" value="1"/>
</dbReference>
<dbReference type="PANTHER" id="PTHR38782:SF1">
    <property type="entry name" value="SIGMA-E FACTOR REGULATORY PROTEIN RSEB"/>
    <property type="match status" value="1"/>
</dbReference>
<dbReference type="GO" id="GO:0032885">
    <property type="term" value="P:regulation of polysaccharide biosynthetic process"/>
    <property type="evidence" value="ECO:0007669"/>
    <property type="project" value="TreeGrafter"/>
</dbReference>
<dbReference type="PANTHER" id="PTHR38782">
    <property type="match status" value="1"/>
</dbReference>
<dbReference type="Proteomes" id="UP000321201">
    <property type="component" value="Unassembled WGS sequence"/>
</dbReference>
<dbReference type="GO" id="GO:0045152">
    <property type="term" value="F:antisigma factor binding"/>
    <property type="evidence" value="ECO:0007669"/>
    <property type="project" value="TreeGrafter"/>
</dbReference>
<organism evidence="8 9">
    <name type="scientific">Pelomicrobium methylotrophicum</name>
    <dbReference type="NCBI Taxonomy" id="2602750"/>
    <lineage>
        <taxon>Bacteria</taxon>
        <taxon>Pseudomonadati</taxon>
        <taxon>Pseudomonadota</taxon>
        <taxon>Hydrogenophilia</taxon>
        <taxon>Hydrogenophilia incertae sedis</taxon>
        <taxon>Pelomicrobium</taxon>
    </lineage>
</organism>
<dbReference type="Pfam" id="PF17188">
    <property type="entry name" value="MucB_RseB_C"/>
    <property type="match status" value="1"/>
</dbReference>
<feature type="domain" description="MucB/RseB N-terminal" evidence="6">
    <location>
        <begin position="27"/>
        <end position="199"/>
    </location>
</feature>
<dbReference type="CDD" id="cd16327">
    <property type="entry name" value="RseB"/>
    <property type="match status" value="1"/>
</dbReference>
<evidence type="ECO:0000259" key="6">
    <source>
        <dbReference type="Pfam" id="PF03888"/>
    </source>
</evidence>
<gene>
    <name evidence="8" type="ORF">FR698_00185</name>
</gene>
<keyword evidence="4" id="KW-0574">Periplasm</keyword>
<dbReference type="Pfam" id="PF03888">
    <property type="entry name" value="MucB_RseB"/>
    <property type="match status" value="1"/>
</dbReference>
<evidence type="ECO:0000256" key="4">
    <source>
        <dbReference type="ARBA" id="ARBA00022764"/>
    </source>
</evidence>
<dbReference type="InterPro" id="IPR038484">
    <property type="entry name" value="MucB/RseB_C_sf"/>
</dbReference>
<evidence type="ECO:0000313" key="9">
    <source>
        <dbReference type="Proteomes" id="UP000321201"/>
    </source>
</evidence>
<evidence type="ECO:0000313" key="8">
    <source>
        <dbReference type="EMBL" id="TXF13579.1"/>
    </source>
</evidence>
<keyword evidence="3 5" id="KW-0732">Signal</keyword>
<name>A0A5C7EWU1_9PROT</name>
<reference evidence="8 9" key="1">
    <citation type="submission" date="2019-08" db="EMBL/GenBank/DDBJ databases">
        <title>Pelomicrobium methylotrophicum gen. nov., sp. nov. a moderately thermophilic, facultatively anaerobic, lithoautotrophic and methylotrophic bacterium isolated from a terrestrial mud volcano.</title>
        <authorList>
            <person name="Slobodkina G.B."/>
            <person name="Merkel A.Y."/>
            <person name="Slobodkin A.I."/>
        </authorList>
    </citation>
    <scope>NUCLEOTIDE SEQUENCE [LARGE SCALE GENOMIC DNA]</scope>
    <source>
        <strain evidence="8 9">SM250</strain>
    </source>
</reference>
<evidence type="ECO:0000256" key="2">
    <source>
        <dbReference type="ARBA" id="ARBA00008150"/>
    </source>
</evidence>
<dbReference type="InterPro" id="IPR033436">
    <property type="entry name" value="MucB/RseB_C"/>
</dbReference>
<evidence type="ECO:0000256" key="5">
    <source>
        <dbReference type="SAM" id="SignalP"/>
    </source>
</evidence>
<dbReference type="InParanoid" id="A0A5C7EWU1"/>
<evidence type="ECO:0000259" key="7">
    <source>
        <dbReference type="Pfam" id="PF17188"/>
    </source>
</evidence>
<evidence type="ECO:0000256" key="1">
    <source>
        <dbReference type="ARBA" id="ARBA00004418"/>
    </source>
</evidence>
<dbReference type="EMBL" id="VPFL01000001">
    <property type="protein sequence ID" value="TXF13579.1"/>
    <property type="molecule type" value="Genomic_DNA"/>
</dbReference>
<feature type="domain" description="MucB/RseB C-terminal" evidence="7">
    <location>
        <begin position="222"/>
        <end position="316"/>
    </location>
</feature>
<dbReference type="RefSeq" id="WP_147798165.1">
    <property type="nucleotide sequence ID" value="NZ_VPFL01000001.1"/>
</dbReference>
<comment type="subcellular location">
    <subcellularLocation>
        <location evidence="1">Periplasm</location>
    </subcellularLocation>
</comment>
<comment type="caution">
    <text evidence="8">The sequence shown here is derived from an EMBL/GenBank/DDBJ whole genome shotgun (WGS) entry which is preliminary data.</text>
</comment>
<comment type="similarity">
    <text evidence="2">Belongs to the RseB family.</text>
</comment>
<dbReference type="Gene3D" id="2.50.20.10">
    <property type="entry name" value="Lipoprotein localisation LolA/LolB/LppX"/>
    <property type="match status" value="1"/>
</dbReference>
<keyword evidence="9" id="KW-1185">Reference proteome</keyword>
<sequence length="321" mass="35920">MIRWALAVALVLGAFPAAAAESGDGVVWLQRIASSARTINYIGTFVYQHDNRVETSRIIHLVDETGEHEKLEMLDGPPREIIRSNDEVQCYFPEAKTLRIDKRKPRKAFPALLPEQLSTLIENYHVRVAGRERIAGYECQVLILEPKDGLRYGHKLWADIGSGLLLKASMFDDKGKVVEQFAFTQVEIGRPIDRGLLKPKYEARALLWQERVMSDEREGDTRSGWIIRDPPTGFKKILEVKRRLGAKPRPVTHIMLSDGLVAVSVFVEPLDSSPSTVQRLSHQGAINVVTRVVNDHLVTVVGETPVATVMKIANSVAYRGP</sequence>
<feature type="chain" id="PRO_5023001960" evidence="5">
    <location>
        <begin position="20"/>
        <end position="321"/>
    </location>
</feature>
<dbReference type="OrthoDB" id="5297323at2"/>
<dbReference type="Gene3D" id="3.30.200.100">
    <property type="entry name" value="MucB/RseB, C-terminal domain"/>
    <property type="match status" value="1"/>
</dbReference>
<proteinExistence type="inferred from homology"/>
<protein>
    <submittedName>
        <fullName evidence="8">Transcriptional regulator</fullName>
    </submittedName>
</protein>